<dbReference type="PANTHER" id="PTHR18841">
    <property type="entry name" value="VITELLINE MEMBRANE OUTER LAYER PROTEIN I-RELATED"/>
    <property type="match status" value="1"/>
</dbReference>
<dbReference type="InterPro" id="IPR005515">
    <property type="entry name" value="VOMI"/>
</dbReference>
<dbReference type="PANTHER" id="PTHR18841:SF0">
    <property type="entry name" value="VITELLINE MEMBRANE OUTER LAYER 1 HOMOLOG A-RELATED"/>
    <property type="match status" value="1"/>
</dbReference>
<sequence length="180" mass="19978">MATTIANINITSPAVTNWGEWGIFERCPEGRYAQGFQLRTQQSQFKGDDSSLTTIKLFCGDPSQSDTSAITSTEGQFGDWGKIFSCFPGYLNGFQLRSEKNRGTGDDTAANNIRFYCTSLPDRKAFIEGDGLFWGEWTQPQHCEKNQAICAIQSQVDSYKVDGGDNTALNNVRMECCGYD</sequence>
<dbReference type="EMBL" id="LJIJ01003172">
    <property type="protein sequence ID" value="ODM88802.1"/>
    <property type="molecule type" value="Genomic_DNA"/>
</dbReference>
<comment type="caution">
    <text evidence="1">The sequence shown here is derived from an EMBL/GenBank/DDBJ whole genome shotgun (WGS) entry which is preliminary data.</text>
</comment>
<reference evidence="1 2" key="1">
    <citation type="journal article" date="2016" name="Genome Biol. Evol.">
        <title>Gene Family Evolution Reflects Adaptation to Soil Environmental Stressors in the Genome of the Collembolan Orchesella cincta.</title>
        <authorList>
            <person name="Faddeeva-Vakhrusheva A."/>
            <person name="Derks M.F."/>
            <person name="Anvar S.Y."/>
            <person name="Agamennone V."/>
            <person name="Suring W."/>
            <person name="Smit S."/>
            <person name="van Straalen N.M."/>
            <person name="Roelofs D."/>
        </authorList>
    </citation>
    <scope>NUCLEOTIDE SEQUENCE [LARGE SCALE GENOMIC DNA]</scope>
    <source>
        <tissue evidence="1">Mixed pool</tissue>
    </source>
</reference>
<dbReference type="Pfam" id="PF03762">
    <property type="entry name" value="VOMI"/>
    <property type="match status" value="1"/>
</dbReference>
<protein>
    <submittedName>
        <fullName evidence="1">Vitelline membrane outer layer protein 1</fullName>
    </submittedName>
</protein>
<dbReference type="SUPFAM" id="SSF51092">
    <property type="entry name" value="Vitelline membrane outer protein-I (VMO-I)"/>
    <property type="match status" value="1"/>
</dbReference>
<dbReference type="STRING" id="48709.A0A1D2M797"/>
<name>A0A1D2M797_ORCCI</name>
<dbReference type="OrthoDB" id="6329319at2759"/>
<dbReference type="AlphaFoldDB" id="A0A1D2M797"/>
<dbReference type="CDD" id="cd00220">
    <property type="entry name" value="VMO-I"/>
    <property type="match status" value="1"/>
</dbReference>
<gene>
    <name evidence="1" type="ORF">Ocin01_17880</name>
</gene>
<dbReference type="Proteomes" id="UP000094527">
    <property type="component" value="Unassembled WGS sequence"/>
</dbReference>
<dbReference type="GO" id="GO:0005615">
    <property type="term" value="C:extracellular space"/>
    <property type="evidence" value="ECO:0007669"/>
    <property type="project" value="TreeGrafter"/>
</dbReference>
<organism evidence="1 2">
    <name type="scientific">Orchesella cincta</name>
    <name type="common">Springtail</name>
    <name type="synonym">Podura cincta</name>
    <dbReference type="NCBI Taxonomy" id="48709"/>
    <lineage>
        <taxon>Eukaryota</taxon>
        <taxon>Metazoa</taxon>
        <taxon>Ecdysozoa</taxon>
        <taxon>Arthropoda</taxon>
        <taxon>Hexapoda</taxon>
        <taxon>Collembola</taxon>
        <taxon>Entomobryomorpha</taxon>
        <taxon>Entomobryoidea</taxon>
        <taxon>Orchesellidae</taxon>
        <taxon>Orchesellinae</taxon>
        <taxon>Orchesella</taxon>
    </lineage>
</organism>
<dbReference type="InterPro" id="IPR036706">
    <property type="entry name" value="VOMI_sf"/>
</dbReference>
<keyword evidence="2" id="KW-1185">Reference proteome</keyword>
<dbReference type="Gene3D" id="2.100.10.20">
    <property type="entry name" value="Vitelline membrane outer layer protein I (VOMI)"/>
    <property type="match status" value="1"/>
</dbReference>
<dbReference type="OMA" id="WAQREFC"/>
<evidence type="ECO:0000313" key="1">
    <source>
        <dbReference type="EMBL" id="ODM88802.1"/>
    </source>
</evidence>
<accession>A0A1D2M797</accession>
<evidence type="ECO:0000313" key="2">
    <source>
        <dbReference type="Proteomes" id="UP000094527"/>
    </source>
</evidence>
<proteinExistence type="predicted"/>